<keyword evidence="2" id="KW-1185">Reference proteome</keyword>
<evidence type="ECO:0000313" key="1">
    <source>
        <dbReference type="EMBL" id="ASJ08303.1"/>
    </source>
</evidence>
<protein>
    <submittedName>
        <fullName evidence="1">Uncharacterized protein</fullName>
    </submittedName>
</protein>
<gene>
    <name evidence="1" type="ORF">A3L11_03285</name>
</gene>
<dbReference type="GeneID" id="33317229"/>
<accession>A0A2Z2MVU5</accession>
<proteinExistence type="predicted"/>
<dbReference type="RefSeq" id="WP_198300157.1">
    <property type="nucleotide sequence ID" value="NZ_CP015103.1"/>
</dbReference>
<evidence type="ECO:0000313" key="2">
    <source>
        <dbReference type="Proteomes" id="UP000250125"/>
    </source>
</evidence>
<dbReference type="KEGG" id="tsl:A3L11_03285"/>
<dbReference type="EMBL" id="CP015103">
    <property type="protein sequence ID" value="ASJ08303.1"/>
    <property type="molecule type" value="Genomic_DNA"/>
</dbReference>
<name>A0A2Z2MVU5_9EURY</name>
<dbReference type="Proteomes" id="UP000250125">
    <property type="component" value="Chromosome"/>
</dbReference>
<dbReference type="OrthoDB" id="86149at2157"/>
<organism evidence="1 2">
    <name type="scientific">Thermococcus siculi</name>
    <dbReference type="NCBI Taxonomy" id="72803"/>
    <lineage>
        <taxon>Archaea</taxon>
        <taxon>Methanobacteriati</taxon>
        <taxon>Methanobacteriota</taxon>
        <taxon>Thermococci</taxon>
        <taxon>Thermococcales</taxon>
        <taxon>Thermococcaceae</taxon>
        <taxon>Thermococcus</taxon>
    </lineage>
</organism>
<reference evidence="1 2" key="1">
    <citation type="submission" date="2016-04" db="EMBL/GenBank/DDBJ databases">
        <title>Complete genome sequence of Thermococcus siculi type strain RG-20.</title>
        <authorList>
            <person name="Oger P.M."/>
        </authorList>
    </citation>
    <scope>NUCLEOTIDE SEQUENCE [LARGE SCALE GENOMIC DNA]</scope>
    <source>
        <strain evidence="1 2">RG-20</strain>
    </source>
</reference>
<dbReference type="AlphaFoldDB" id="A0A2Z2MVU5"/>
<sequence length="388" mass="42307">MVTNRKLVIVLITALSAILGLLFVTGNERVESSSFTGLCVYSSGGFSVLSNGEDSVGVYASLEVGKVYRVFGVFFNTSSGVKIRPERVEVTEPTFPLESITGAYWPSRGYYLLTPGRIKLALPLHVPKGGLVRVNGLWYGGRFYPVGYTQLGIPSSPSADMPWLVEGVILRTGRSTILWNGSEEIILYLPYGTELKPGQRVKVLGIVRFYSKLSLFVDSPEDVEILGTAMERPVREAGVGEVATGNCTVVGSGRSLKLNCTDLRLYGFSARVGDTVHLEALRRKSSLLCLNCTVVIPREELPNGICSFSPGRFARIVGNVSWVKVYRNGFGLANVTSGDCWVLLKLRKSLGVSVEENQTVTAYGFFTTYRDMPAFEIQSGDDLCSGNC</sequence>